<feature type="compositionally biased region" description="Acidic residues" evidence="1">
    <location>
        <begin position="167"/>
        <end position="190"/>
    </location>
</feature>
<keyword evidence="3" id="KW-1185">Reference proteome</keyword>
<organism evidence="2 3">
    <name type="scientific">Acropora cervicornis</name>
    <name type="common">Staghorn coral</name>
    <dbReference type="NCBI Taxonomy" id="6130"/>
    <lineage>
        <taxon>Eukaryota</taxon>
        <taxon>Metazoa</taxon>
        <taxon>Cnidaria</taxon>
        <taxon>Anthozoa</taxon>
        <taxon>Hexacorallia</taxon>
        <taxon>Scleractinia</taxon>
        <taxon>Astrocoeniina</taxon>
        <taxon>Acroporidae</taxon>
        <taxon>Acropora</taxon>
    </lineage>
</organism>
<evidence type="ECO:0000313" key="2">
    <source>
        <dbReference type="EMBL" id="KAK2555383.1"/>
    </source>
</evidence>
<protein>
    <submittedName>
        <fullName evidence="2">Uncharacterized protein</fullName>
    </submittedName>
</protein>
<reference evidence="2" key="1">
    <citation type="journal article" date="2023" name="G3 (Bethesda)">
        <title>Whole genome assembly and annotation of the endangered Caribbean coral Acropora cervicornis.</title>
        <authorList>
            <person name="Selwyn J.D."/>
            <person name="Vollmer S.V."/>
        </authorList>
    </citation>
    <scope>NUCLEOTIDE SEQUENCE</scope>
    <source>
        <strain evidence="2">K2</strain>
    </source>
</reference>
<feature type="compositionally biased region" description="Basic and acidic residues" evidence="1">
    <location>
        <begin position="128"/>
        <end position="152"/>
    </location>
</feature>
<dbReference type="InterPro" id="IPR019351">
    <property type="entry name" value="DUF2039"/>
</dbReference>
<comment type="caution">
    <text evidence="2">The sequence shown here is derived from an EMBL/GenBank/DDBJ whole genome shotgun (WGS) entry which is preliminary data.</text>
</comment>
<feature type="compositionally biased region" description="Polar residues" evidence="1">
    <location>
        <begin position="109"/>
        <end position="123"/>
    </location>
</feature>
<feature type="region of interest" description="Disordered" evidence="1">
    <location>
        <begin position="107"/>
        <end position="190"/>
    </location>
</feature>
<sequence length="190" mass="21410">MSTRKGNSKKKGQKYQNTVAFKNDLHDKSRKTKEINSLVVTGVCARCREVIEWRKKFKKYKPLTAPKKCVKCLQKTVIQAYHIMCSKCAGVAKVCEKCGEEKEIMAKSMPSSAEKASQESMLQQEIKAMSERQRRTYFRHLEKGDQGKEAKRSTSQAAGSSSNESDLSSDENEDELSEPESIDQEDVTGS</sequence>
<reference evidence="2" key="2">
    <citation type="journal article" date="2023" name="Science">
        <title>Genomic signatures of disease resistance in endangered staghorn corals.</title>
        <authorList>
            <person name="Vollmer S.V."/>
            <person name="Selwyn J.D."/>
            <person name="Despard B.A."/>
            <person name="Roesel C.L."/>
        </authorList>
    </citation>
    <scope>NUCLEOTIDE SEQUENCE</scope>
    <source>
        <strain evidence="2">K2</strain>
    </source>
</reference>
<dbReference type="PANTHER" id="PTHR22876:SF5">
    <property type="entry name" value="CHROMOSOME 9 OPEN READING FRAME 85"/>
    <property type="match status" value="1"/>
</dbReference>
<dbReference type="PANTHER" id="PTHR22876">
    <property type="entry name" value="ZGC:101016"/>
    <property type="match status" value="1"/>
</dbReference>
<dbReference type="Pfam" id="PF10217">
    <property type="entry name" value="DUF2039"/>
    <property type="match status" value="1"/>
</dbReference>
<accession>A0AAD9Q608</accession>
<proteinExistence type="predicted"/>
<dbReference type="Proteomes" id="UP001249851">
    <property type="component" value="Unassembled WGS sequence"/>
</dbReference>
<dbReference type="AlphaFoldDB" id="A0AAD9Q608"/>
<gene>
    <name evidence="2" type="ORF">P5673_023023</name>
</gene>
<evidence type="ECO:0000256" key="1">
    <source>
        <dbReference type="SAM" id="MobiDB-lite"/>
    </source>
</evidence>
<dbReference type="EMBL" id="JARQWQ010000063">
    <property type="protein sequence ID" value="KAK2555383.1"/>
    <property type="molecule type" value="Genomic_DNA"/>
</dbReference>
<name>A0AAD9Q608_ACRCE</name>
<evidence type="ECO:0000313" key="3">
    <source>
        <dbReference type="Proteomes" id="UP001249851"/>
    </source>
</evidence>